<accession>A0A369TS78</accession>
<organism evidence="1 2">
    <name type="scientific">Thalassococcus profundi</name>
    <dbReference type="NCBI Taxonomy" id="2282382"/>
    <lineage>
        <taxon>Bacteria</taxon>
        <taxon>Pseudomonadati</taxon>
        <taxon>Pseudomonadota</taxon>
        <taxon>Alphaproteobacteria</taxon>
        <taxon>Rhodobacterales</taxon>
        <taxon>Roseobacteraceae</taxon>
        <taxon>Thalassococcus</taxon>
    </lineage>
</organism>
<evidence type="ECO:0000313" key="1">
    <source>
        <dbReference type="EMBL" id="RDD68030.1"/>
    </source>
</evidence>
<comment type="caution">
    <text evidence="1">The sequence shown here is derived from an EMBL/GenBank/DDBJ whole genome shotgun (WGS) entry which is preliminary data.</text>
</comment>
<name>A0A369TS78_9RHOB</name>
<proteinExistence type="predicted"/>
<keyword evidence="2" id="KW-1185">Reference proteome</keyword>
<dbReference type="AlphaFoldDB" id="A0A369TS78"/>
<evidence type="ECO:0000313" key="2">
    <source>
        <dbReference type="Proteomes" id="UP000253977"/>
    </source>
</evidence>
<gene>
    <name evidence="1" type="ORF">DU478_00715</name>
</gene>
<sequence length="88" mass="9914">MTQSFEALVTFYTDAGRVRVAAAYPAKLDADFAEVTDGLWHTAIRQLDAPDALQARLSAKRATERRQPRFVPQFTHWLRQITGHSEAA</sequence>
<reference evidence="1 2" key="1">
    <citation type="submission" date="2018-07" db="EMBL/GenBank/DDBJ databases">
        <title>Thalassococcus profundi sp. nov., a marine bacterium isolated from deep seawater of Okinawa Trough.</title>
        <authorList>
            <person name="Yu M."/>
        </authorList>
    </citation>
    <scope>NUCLEOTIDE SEQUENCE [LARGE SCALE GENOMIC DNA]</scope>
    <source>
        <strain evidence="1 2">WRAS1</strain>
    </source>
</reference>
<protein>
    <submittedName>
        <fullName evidence="1">Uncharacterized protein</fullName>
    </submittedName>
</protein>
<dbReference type="Proteomes" id="UP000253977">
    <property type="component" value="Unassembled WGS sequence"/>
</dbReference>
<dbReference type="EMBL" id="QPMK01000001">
    <property type="protein sequence ID" value="RDD68030.1"/>
    <property type="molecule type" value="Genomic_DNA"/>
</dbReference>